<evidence type="ECO:0000313" key="1">
    <source>
        <dbReference type="EMBL" id="KAG8380939.1"/>
    </source>
</evidence>
<dbReference type="EMBL" id="WHWC01000006">
    <property type="protein sequence ID" value="KAG8380939.1"/>
    <property type="molecule type" value="Genomic_DNA"/>
</dbReference>
<reference evidence="1" key="1">
    <citation type="submission" date="2019-10" db="EMBL/GenBank/DDBJ databases">
        <authorList>
            <person name="Zhang R."/>
            <person name="Pan Y."/>
            <person name="Wang J."/>
            <person name="Ma R."/>
            <person name="Yu S."/>
        </authorList>
    </citation>
    <scope>NUCLEOTIDE SEQUENCE</scope>
    <source>
        <strain evidence="1">LA-IB0</strain>
        <tissue evidence="1">Leaf</tissue>
    </source>
</reference>
<sequence length="139" mass="15763">MTNKRLIIIGATTASCDIVDQTSFPNPPHEISTPTGLMHGCEVESDDNCLFTVACEMRAACEVRIRTVRKFIEDVVSKSKSIIRHMYSPNLNLGWDIYVVKEFKLLAMKQDREGLDSTIEELVQLGIQREIVVESIYKE</sequence>
<proteinExistence type="predicted"/>
<name>A0AAV6XDB3_9LAMI</name>
<organism evidence="1 2">
    <name type="scientific">Buddleja alternifolia</name>
    <dbReference type="NCBI Taxonomy" id="168488"/>
    <lineage>
        <taxon>Eukaryota</taxon>
        <taxon>Viridiplantae</taxon>
        <taxon>Streptophyta</taxon>
        <taxon>Embryophyta</taxon>
        <taxon>Tracheophyta</taxon>
        <taxon>Spermatophyta</taxon>
        <taxon>Magnoliopsida</taxon>
        <taxon>eudicotyledons</taxon>
        <taxon>Gunneridae</taxon>
        <taxon>Pentapetalae</taxon>
        <taxon>asterids</taxon>
        <taxon>lamiids</taxon>
        <taxon>Lamiales</taxon>
        <taxon>Scrophulariaceae</taxon>
        <taxon>Buddlejeae</taxon>
        <taxon>Buddleja</taxon>
    </lineage>
</organism>
<protein>
    <submittedName>
        <fullName evidence="1">Uncharacterized protein</fullName>
    </submittedName>
</protein>
<dbReference type="PANTHER" id="PTHR36068">
    <property type="entry name" value="OS01G0102500 PROTEIN"/>
    <property type="match status" value="1"/>
</dbReference>
<gene>
    <name evidence="1" type="ORF">BUALT_Bualt06G0068700</name>
</gene>
<accession>A0AAV6XDB3</accession>
<keyword evidence="2" id="KW-1185">Reference proteome</keyword>
<dbReference type="PANTHER" id="PTHR36068:SF1">
    <property type="entry name" value="OS01G0102500 PROTEIN"/>
    <property type="match status" value="1"/>
</dbReference>
<dbReference type="AlphaFoldDB" id="A0AAV6XDB3"/>
<dbReference type="Proteomes" id="UP000826271">
    <property type="component" value="Unassembled WGS sequence"/>
</dbReference>
<evidence type="ECO:0000313" key="2">
    <source>
        <dbReference type="Proteomes" id="UP000826271"/>
    </source>
</evidence>
<dbReference type="PROSITE" id="PS51257">
    <property type="entry name" value="PROKAR_LIPOPROTEIN"/>
    <property type="match status" value="1"/>
</dbReference>
<comment type="caution">
    <text evidence="1">The sequence shown here is derived from an EMBL/GenBank/DDBJ whole genome shotgun (WGS) entry which is preliminary data.</text>
</comment>